<proteinExistence type="predicted"/>
<dbReference type="Pfam" id="PF12236">
    <property type="entry name" value="Head-tail_con"/>
    <property type="match status" value="1"/>
</dbReference>
<comment type="subcellular location">
    <subcellularLocation>
        <location evidence="1">Virion</location>
    </subcellularLocation>
</comment>
<organism evidence="5 6">
    <name type="scientific">Sphingobium baderi LL03</name>
    <dbReference type="NCBI Taxonomy" id="1114964"/>
    <lineage>
        <taxon>Bacteria</taxon>
        <taxon>Pseudomonadati</taxon>
        <taxon>Pseudomonadota</taxon>
        <taxon>Alphaproteobacteria</taxon>
        <taxon>Sphingomonadales</taxon>
        <taxon>Sphingomonadaceae</taxon>
        <taxon>Sphingobium</taxon>
    </lineage>
</organism>
<keyword evidence="3" id="KW-0231">Viral genome packaging</keyword>
<accession>T0I9E1</accession>
<evidence type="ECO:0000256" key="4">
    <source>
        <dbReference type="SAM" id="MobiDB-lite"/>
    </source>
</evidence>
<comment type="caution">
    <text evidence="5">The sequence shown here is derived from an EMBL/GenBank/DDBJ whole genome shotgun (WGS) entry which is preliminary data.</text>
</comment>
<dbReference type="Proteomes" id="UP000015524">
    <property type="component" value="Unassembled WGS sequence"/>
</dbReference>
<dbReference type="OrthoDB" id="1666403at2"/>
<keyword evidence="2" id="KW-1188">Viral release from host cell</keyword>
<name>T0I9E1_9SPHN</name>
<evidence type="ECO:0008006" key="7">
    <source>
        <dbReference type="Google" id="ProtNLM"/>
    </source>
</evidence>
<reference evidence="5 6" key="1">
    <citation type="journal article" date="2013" name="Genome Announc.">
        <title>Draft Genome Sequence of a Hexachlorocyclohexane-Degrading Bacterium, Sphingobium baderi Strain LL03T.</title>
        <authorList>
            <person name="Kaur J."/>
            <person name="Verma H."/>
            <person name="Tripathi C."/>
            <person name="Khurana J.P."/>
            <person name="Lal R."/>
        </authorList>
    </citation>
    <scope>NUCLEOTIDE SEQUENCE [LARGE SCALE GENOMIC DNA]</scope>
    <source>
        <strain evidence="5 6">LL03</strain>
    </source>
</reference>
<dbReference type="InterPro" id="IPR020991">
    <property type="entry name" value="Connector_podovirus"/>
</dbReference>
<dbReference type="EMBL" id="ATIB01000017">
    <property type="protein sequence ID" value="EQB06224.1"/>
    <property type="molecule type" value="Genomic_DNA"/>
</dbReference>
<sequence length="579" mass="64712">MAEREVLSVRASGDDKLREHCDHRFKSMMALRQDYDAEWYEIAGLCMPQRSKRLVENHKGKHKSASNKTNLYDGHSIRSFEVCANGMLSGLSSRSRPWFKPKLADDDLNNYYPVRIWLDEVGSLLYTAFSLSNFYESALSCYLEMAAFGTAATILQKHDSLLSVSHPLTAGEYSITVGEDQRPDSLARSYTMTARQMVTTYVADRYDSKSLHWDRVSRQVKEAWDNGHYEREFVVRQLIEPNPAYVPGRIGAIGMAIRSMKWEEACEDKKRFLAIEGYHEQPFMAPRWETLGGDVFGTGRGKKALPDMRALQLQAKRKGEATDMAVKPPTWGPPSVDRVSMLPGQHTTVAAVDMTQGIQPIYQIPYQVIAAVNADVDDARRAIDRMTYADLFMAITNMDGVQPRNVEELVRRHEEQLTQLGPVTDRANSEFLQVAFDRMFGLLERGGMLPVAPEEIEGMEIQVDFTSVLAQAQKLMGISQTERAVSFVGNLAGAWPDALDNVDTDAVVRDYWERSGAPATGLRDERQRDKIRADRARQQQMAQAAAMAPAAQQGADAARLLSEADTGGGGNLLQRLTGG</sequence>
<feature type="compositionally biased region" description="Gly residues" evidence="4">
    <location>
        <begin position="566"/>
        <end position="579"/>
    </location>
</feature>
<protein>
    <recommendedName>
        <fullName evidence="7">Phage tail protein</fullName>
    </recommendedName>
</protein>
<dbReference type="eggNOG" id="ENOG502Z7XJ">
    <property type="taxonomic scope" value="Bacteria"/>
</dbReference>
<gene>
    <name evidence="5" type="ORF">L485_00950</name>
</gene>
<evidence type="ECO:0000313" key="5">
    <source>
        <dbReference type="EMBL" id="EQB06224.1"/>
    </source>
</evidence>
<dbReference type="AlphaFoldDB" id="T0I9E1"/>
<dbReference type="PATRIC" id="fig|1114964.3.peg.165"/>
<feature type="region of interest" description="Disordered" evidence="4">
    <location>
        <begin position="554"/>
        <end position="579"/>
    </location>
</feature>
<evidence type="ECO:0000256" key="1">
    <source>
        <dbReference type="ARBA" id="ARBA00004328"/>
    </source>
</evidence>
<evidence type="ECO:0000256" key="2">
    <source>
        <dbReference type="ARBA" id="ARBA00022612"/>
    </source>
</evidence>
<keyword evidence="6" id="KW-1185">Reference proteome</keyword>
<dbReference type="RefSeq" id="WP_021243214.1">
    <property type="nucleotide sequence ID" value="NZ_ATIB01000017.1"/>
</dbReference>
<evidence type="ECO:0000313" key="6">
    <source>
        <dbReference type="Proteomes" id="UP000015524"/>
    </source>
</evidence>
<evidence type="ECO:0000256" key="3">
    <source>
        <dbReference type="ARBA" id="ARBA00023219"/>
    </source>
</evidence>